<dbReference type="GeneID" id="106806970"/>
<dbReference type="PANTHER" id="PTHR13298:SF11">
    <property type="entry name" value="RAPAMYCIN-INSENSITIVE COMPANION OF MTOR"/>
    <property type="match status" value="1"/>
</dbReference>
<feature type="region of interest" description="Disordered" evidence="1">
    <location>
        <begin position="417"/>
        <end position="506"/>
    </location>
</feature>
<feature type="compositionally biased region" description="Polar residues" evidence="1">
    <location>
        <begin position="417"/>
        <end position="433"/>
    </location>
</feature>
<feature type="region of interest" description="Disordered" evidence="1">
    <location>
        <begin position="252"/>
        <end position="336"/>
    </location>
</feature>
<organism evidence="3 4">
    <name type="scientific">Priapulus caudatus</name>
    <name type="common">Priapulid worm</name>
    <dbReference type="NCBI Taxonomy" id="37621"/>
    <lineage>
        <taxon>Eukaryota</taxon>
        <taxon>Metazoa</taxon>
        <taxon>Ecdysozoa</taxon>
        <taxon>Scalidophora</taxon>
        <taxon>Priapulida</taxon>
        <taxon>Priapulimorpha</taxon>
        <taxon>Priapulimorphida</taxon>
        <taxon>Priapulidae</taxon>
        <taxon>Priapulus</taxon>
    </lineage>
</organism>
<protein>
    <submittedName>
        <fullName evidence="4">Rapamycin-insensitive companion of mTOR-like</fullName>
    </submittedName>
</protein>
<feature type="compositionally biased region" description="Basic residues" evidence="1">
    <location>
        <begin position="493"/>
        <end position="502"/>
    </location>
</feature>
<reference evidence="4" key="1">
    <citation type="submission" date="2025-08" db="UniProtKB">
        <authorList>
            <consortium name="RefSeq"/>
        </authorList>
    </citation>
    <scope>IDENTIFICATION</scope>
</reference>
<dbReference type="InterPro" id="IPR028268">
    <property type="entry name" value="Pianissimo_fam"/>
</dbReference>
<evidence type="ECO:0000313" key="4">
    <source>
        <dbReference type="RefSeq" id="XP_014664644.1"/>
    </source>
</evidence>
<feature type="region of interest" description="Disordered" evidence="1">
    <location>
        <begin position="160"/>
        <end position="209"/>
    </location>
</feature>
<feature type="compositionally biased region" description="Polar residues" evidence="1">
    <location>
        <begin position="391"/>
        <end position="405"/>
    </location>
</feature>
<feature type="compositionally biased region" description="Basic and acidic residues" evidence="1">
    <location>
        <begin position="161"/>
        <end position="172"/>
    </location>
</feature>
<accession>A0ABM1DXH3</accession>
<evidence type="ECO:0000259" key="2">
    <source>
        <dbReference type="SMART" id="SM01310"/>
    </source>
</evidence>
<dbReference type="Proteomes" id="UP000695022">
    <property type="component" value="Unplaced"/>
</dbReference>
<feature type="compositionally biased region" description="Polar residues" evidence="1">
    <location>
        <begin position="753"/>
        <end position="762"/>
    </location>
</feature>
<feature type="compositionally biased region" description="Basic and acidic residues" evidence="1">
    <location>
        <begin position="378"/>
        <end position="389"/>
    </location>
</feature>
<feature type="region of interest" description="Disordered" evidence="1">
    <location>
        <begin position="731"/>
        <end position="762"/>
    </location>
</feature>
<evidence type="ECO:0000313" key="3">
    <source>
        <dbReference type="Proteomes" id="UP000695022"/>
    </source>
</evidence>
<feature type="compositionally biased region" description="Gly residues" evidence="1">
    <location>
        <begin position="191"/>
        <end position="205"/>
    </location>
</feature>
<dbReference type="InterPro" id="IPR029452">
    <property type="entry name" value="RICTOR_V"/>
</dbReference>
<dbReference type="PANTHER" id="PTHR13298">
    <property type="entry name" value="CYTOSOLIC REGULATOR PIANISSIMO"/>
    <property type="match status" value="1"/>
</dbReference>
<feature type="compositionally biased region" description="Polar residues" evidence="1">
    <location>
        <begin position="444"/>
        <end position="459"/>
    </location>
</feature>
<gene>
    <name evidence="4" type="primary">LOC106806970</name>
</gene>
<dbReference type="SMART" id="SM01310">
    <property type="entry name" value="RICTOR_V"/>
    <property type="match status" value="1"/>
</dbReference>
<keyword evidence="3" id="KW-1185">Reference proteome</keyword>
<evidence type="ECO:0000256" key="1">
    <source>
        <dbReference type="SAM" id="MobiDB-lite"/>
    </source>
</evidence>
<feature type="compositionally biased region" description="Polar residues" evidence="1">
    <location>
        <begin position="468"/>
        <end position="479"/>
    </location>
</feature>
<dbReference type="Pfam" id="PF14668">
    <property type="entry name" value="RICTOR_V"/>
    <property type="match status" value="1"/>
</dbReference>
<feature type="compositionally biased region" description="Polar residues" evidence="1">
    <location>
        <begin position="175"/>
        <end position="190"/>
    </location>
</feature>
<feature type="domain" description="Rapamycin-insensitive companion of mTOR" evidence="2">
    <location>
        <begin position="73"/>
        <end position="145"/>
    </location>
</feature>
<feature type="region of interest" description="Disordered" evidence="1">
    <location>
        <begin position="349"/>
        <end position="405"/>
    </location>
</feature>
<sequence length="893" mass="95973">MIRLTSSPGGRRWRSFSRRSSVKQELKDVFVPVHLYGQMARHQEGFEELTAQTHVNTMLRTLRHARFSNEQDIIELKAALWALCHLGSTVRGVELLIDRAVIPDVIKLAEECPLYSVRGTCFYGLGLVASTQRGVEVLQQLGWESLSHPRHVAWPVTQSTDMREPSVQDRGLRSRTLSEASSTALSDITTTGGGGVGGGGGGGEQGRQQDTLELPDACFYIGSNNPSPALDGVEYFIDDDVRGYTANGDMIQSRRHGDTSPQFSASFSADGPIFTKDRNYLPRTQTLPAGGVASSGGGGPRATHQRGSTELLARDRVDSAGSSSSGAGRRRRSGVSMLPVDSAAAAAARLHAGGPSHARSASDVVHITYTQPKLGGKPRSESMREDANKGDVNSSNGPRHLDSSSVDSAIYDHSSLTKNRVNGSGVDSATCSNGGALRKPRSDSCGNESTSGVSSSDSIPFSDVAPTPGSTPGSVTSGALSGLTAHPSDVRRKQANLRRKASVMRQMSYSSDNTDITFTSSRDALGYAVLRNLQRHRTSSQTSDMTPAAAMDAGHHQSSMSVLDLVQAKTRSLDTSTSVASIRKLSISSMPEQVAILSRSSSSAIKAQLEPSGGPEYIGLCVPVDVGVIFHDEEEDNLMRSFSTSFTQSLLSDDASLHEADFARQFSKAGSEASTSDGLEYHTSATCLGCLKIYRRHGSLVVTRDSFINRKVDRETAEFLDLPMAADLAEDAADADQQMTASSKDQLDVPQAGSRSHGNSSVTVSIEVVTPRSCASLESSDSGMRRMTVDSHEGRVAIRREVLKYIVNMSSSVAVKSAEQGLLTLKQRFPPAFQDLCLYSELAHLLATCRFRLSARRFLQELFQDATFAELYDDPRALLAIDDDELPSTAEET</sequence>
<proteinExistence type="predicted"/>
<dbReference type="RefSeq" id="XP_014664644.1">
    <property type="nucleotide sequence ID" value="XM_014809158.1"/>
</dbReference>
<name>A0ABM1DXH3_PRICU</name>